<evidence type="ECO:0000313" key="7">
    <source>
        <dbReference type="EMBL" id="MEQ2456566.1"/>
    </source>
</evidence>
<comment type="caution">
    <text evidence="7">The sequence shown here is derived from an EMBL/GenBank/DDBJ whole genome shotgun (WGS) entry which is preliminary data.</text>
</comment>
<dbReference type="InterPro" id="IPR043504">
    <property type="entry name" value="Peptidase_S1_PA_chymotrypsin"/>
</dbReference>
<dbReference type="RefSeq" id="WP_349140230.1">
    <property type="nucleotide sequence ID" value="NZ_JBBMFT010000004.1"/>
</dbReference>
<dbReference type="Pfam" id="PF13180">
    <property type="entry name" value="PDZ_2"/>
    <property type="match status" value="1"/>
</dbReference>
<evidence type="ECO:0000259" key="6">
    <source>
        <dbReference type="PROSITE" id="PS50106"/>
    </source>
</evidence>
<feature type="transmembrane region" description="Helical" evidence="5">
    <location>
        <begin position="40"/>
        <end position="65"/>
    </location>
</feature>
<protein>
    <submittedName>
        <fullName evidence="7">Trypsin-like peptidase domain-containing protein</fullName>
    </submittedName>
</protein>
<dbReference type="PROSITE" id="PS50106">
    <property type="entry name" value="PDZ"/>
    <property type="match status" value="1"/>
</dbReference>
<dbReference type="SUPFAM" id="SSF50494">
    <property type="entry name" value="Trypsin-like serine proteases"/>
    <property type="match status" value="1"/>
</dbReference>
<feature type="compositionally biased region" description="Low complexity" evidence="4">
    <location>
        <begin position="411"/>
        <end position="429"/>
    </location>
</feature>
<dbReference type="SMART" id="SM00228">
    <property type="entry name" value="PDZ"/>
    <property type="match status" value="1"/>
</dbReference>
<dbReference type="InterPro" id="IPR009003">
    <property type="entry name" value="Peptidase_S1_PA"/>
</dbReference>
<dbReference type="InterPro" id="IPR051201">
    <property type="entry name" value="Chloro_Bact_Ser_Proteases"/>
</dbReference>
<name>A0ABV1EPP5_9FIRM</name>
<accession>A0ABV1EPP5</accession>
<keyword evidence="5" id="KW-0812">Transmembrane</keyword>
<keyword evidence="3" id="KW-0378">Hydrolase</keyword>
<feature type="region of interest" description="Disordered" evidence="4">
    <location>
        <begin position="401"/>
        <end position="434"/>
    </location>
</feature>
<sequence>MYYSDYNRPPEDREPIETEQFHVYEAKPMKQPKKGFATKFVAVGLCCAIIGGLAGGGGVLAYNYFSGNNTTVYEGSHPPTVVDISNVTADEPLTASQIYATYVGSTVGISVDTYTENIWGQKIPAAAAGSGFVISEDGYIVTNHHVVNDATSIKVSFIDGTSYDATLVGSDSDNDIAVLKIDATGLTPVIIGDSDNLTVGEDVVAIGNPLGELTYTLTKGVVSALDRPLTMDEGVVMNMIQTDTAINSGNSGGPLFNMYGQVIGITSAKLSNSTNSSEATIEGLGFAIPINDVWDMIQDIIQNGRVTGKPYLGVTLANVTEAEAQKYGMSVGAYVNSVEEGSCAEKAGLVQGDIITAIDGTTVESYSDLKSALRNYKAGDTATLTLDRNGKVDEVQVTFDEAPTEEEQEQQEQAAQQQQEQQSQQQQQSGNSYYSFPFGGGWFY</sequence>
<dbReference type="Proteomes" id="UP001440599">
    <property type="component" value="Unassembled WGS sequence"/>
</dbReference>
<dbReference type="CDD" id="cd06779">
    <property type="entry name" value="cpPDZ_Deg_HtrA-like"/>
    <property type="match status" value="1"/>
</dbReference>
<keyword evidence="5" id="KW-1133">Transmembrane helix</keyword>
<dbReference type="EMBL" id="JBBMFT010000004">
    <property type="protein sequence ID" value="MEQ2456566.1"/>
    <property type="molecule type" value="Genomic_DNA"/>
</dbReference>
<feature type="domain" description="PDZ" evidence="6">
    <location>
        <begin position="300"/>
        <end position="390"/>
    </location>
</feature>
<gene>
    <name evidence="7" type="ORF">WMO45_08530</name>
</gene>
<dbReference type="PANTHER" id="PTHR43343">
    <property type="entry name" value="PEPTIDASE S12"/>
    <property type="match status" value="1"/>
</dbReference>
<keyword evidence="2" id="KW-0645">Protease</keyword>
<proteinExistence type="inferred from homology"/>
<evidence type="ECO:0000256" key="3">
    <source>
        <dbReference type="ARBA" id="ARBA00022801"/>
    </source>
</evidence>
<dbReference type="InterPro" id="IPR036034">
    <property type="entry name" value="PDZ_sf"/>
</dbReference>
<organism evidence="7 8">
    <name type="scientific">Flavonifractor hominis</name>
    <dbReference type="NCBI Taxonomy" id="3133178"/>
    <lineage>
        <taxon>Bacteria</taxon>
        <taxon>Bacillati</taxon>
        <taxon>Bacillota</taxon>
        <taxon>Clostridia</taxon>
        <taxon>Eubacteriales</taxon>
        <taxon>Oscillospiraceae</taxon>
        <taxon>Flavonifractor</taxon>
    </lineage>
</organism>
<evidence type="ECO:0000256" key="4">
    <source>
        <dbReference type="SAM" id="MobiDB-lite"/>
    </source>
</evidence>
<dbReference type="InterPro" id="IPR001940">
    <property type="entry name" value="Peptidase_S1C"/>
</dbReference>
<evidence type="ECO:0000256" key="5">
    <source>
        <dbReference type="SAM" id="Phobius"/>
    </source>
</evidence>
<evidence type="ECO:0000313" key="8">
    <source>
        <dbReference type="Proteomes" id="UP001440599"/>
    </source>
</evidence>
<dbReference type="Gene3D" id="2.30.42.10">
    <property type="match status" value="1"/>
</dbReference>
<dbReference type="PANTHER" id="PTHR43343:SF3">
    <property type="entry name" value="PROTEASE DO-LIKE 8, CHLOROPLASTIC"/>
    <property type="match status" value="1"/>
</dbReference>
<keyword evidence="8" id="KW-1185">Reference proteome</keyword>
<dbReference type="InterPro" id="IPR001478">
    <property type="entry name" value="PDZ"/>
</dbReference>
<dbReference type="Gene3D" id="2.40.10.10">
    <property type="entry name" value="Trypsin-like serine proteases"/>
    <property type="match status" value="2"/>
</dbReference>
<reference evidence="7 8" key="1">
    <citation type="submission" date="2024-03" db="EMBL/GenBank/DDBJ databases">
        <title>Human intestinal bacterial collection.</title>
        <authorList>
            <person name="Pauvert C."/>
            <person name="Hitch T.C.A."/>
            <person name="Clavel T."/>
        </authorList>
    </citation>
    <scope>NUCLEOTIDE SEQUENCE [LARGE SCALE GENOMIC DNA]</scope>
    <source>
        <strain evidence="7 8">CLA-AP-H34</strain>
    </source>
</reference>
<dbReference type="Pfam" id="PF13365">
    <property type="entry name" value="Trypsin_2"/>
    <property type="match status" value="1"/>
</dbReference>
<dbReference type="SUPFAM" id="SSF50156">
    <property type="entry name" value="PDZ domain-like"/>
    <property type="match status" value="1"/>
</dbReference>
<dbReference type="PRINTS" id="PR00834">
    <property type="entry name" value="PROTEASES2C"/>
</dbReference>
<comment type="similarity">
    <text evidence="1">Belongs to the peptidase S1C family.</text>
</comment>
<keyword evidence="5" id="KW-0472">Membrane</keyword>
<evidence type="ECO:0000256" key="2">
    <source>
        <dbReference type="ARBA" id="ARBA00022670"/>
    </source>
</evidence>
<evidence type="ECO:0000256" key="1">
    <source>
        <dbReference type="ARBA" id="ARBA00010541"/>
    </source>
</evidence>